<protein>
    <recommendedName>
        <fullName evidence="1">Methyltransferase domain-containing protein</fullName>
    </recommendedName>
</protein>
<dbReference type="PANTHER" id="PTHR43667">
    <property type="entry name" value="CYCLOPROPANE-FATTY-ACYL-PHOSPHOLIPID SYNTHASE"/>
    <property type="match status" value="1"/>
</dbReference>
<dbReference type="Gene3D" id="3.40.50.150">
    <property type="entry name" value="Vaccinia Virus protein VP39"/>
    <property type="match status" value="1"/>
</dbReference>
<gene>
    <name evidence="2" type="ORF">MSBRW_2705</name>
</gene>
<evidence type="ECO:0000313" key="2">
    <source>
        <dbReference type="EMBL" id="AKB51958.1"/>
    </source>
</evidence>
<dbReference type="KEGG" id="mbw:MSBRW_2705"/>
<dbReference type="SUPFAM" id="SSF53335">
    <property type="entry name" value="S-adenosyl-L-methionine-dependent methyltransferases"/>
    <property type="match status" value="1"/>
</dbReference>
<dbReference type="InterPro" id="IPR050723">
    <property type="entry name" value="CFA/CMAS"/>
</dbReference>
<evidence type="ECO:0000313" key="3">
    <source>
        <dbReference type="Proteomes" id="UP000033038"/>
    </source>
</evidence>
<proteinExistence type="predicted"/>
<sequence length="302" mass="35313">MDPCNIDWNEVWKGTLERQLKSNKNVDCSSIWQNKERARRFWKMFQDNNARVITEKRIKGMKLSSDSRVLDIGSGPGTLAIPIAQQVAHVTAVEPSEGMMNIMLENIKEYEIENIDCVHKDWEAVDVESDLSAPYDVVFASYSLGMKDIRTSVQKMIDASSRYIYLYWFAGETSWDAHSRRLWPFLHGCEYQPAPKCDVLYNVLYNMGIYPNVEVFPFEHVHRYSTFEEAVEDFKSYYNVTSSTQEPILRNYLKSILKVDNGNLIQKGWSTRVKMWWEKQTEDIRGLNEPIFPLENKRFCQA</sequence>
<dbReference type="Pfam" id="PF13649">
    <property type="entry name" value="Methyltransf_25"/>
    <property type="match status" value="1"/>
</dbReference>
<dbReference type="AlphaFoldDB" id="A0A0E3QLR7"/>
<reference evidence="2 3" key="1">
    <citation type="submission" date="2014-07" db="EMBL/GenBank/DDBJ databases">
        <title>Methanogenic archaea and the global carbon cycle.</title>
        <authorList>
            <person name="Henriksen J.R."/>
            <person name="Luke J."/>
            <person name="Reinhart S."/>
            <person name="Benedict M.N."/>
            <person name="Youngblut N.D."/>
            <person name="Metcalf M.E."/>
            <person name="Whitaker R.J."/>
            <person name="Metcalf W.W."/>
        </authorList>
    </citation>
    <scope>NUCLEOTIDE SEQUENCE [LARGE SCALE GENOMIC DNA]</scope>
    <source>
        <strain evidence="2 3">Wiesmoor</strain>
    </source>
</reference>
<name>A0A0E3QLR7_METBA</name>
<dbReference type="EMBL" id="CP009526">
    <property type="protein sequence ID" value="AKB51958.1"/>
    <property type="molecule type" value="Genomic_DNA"/>
</dbReference>
<dbReference type="HOGENOM" id="CLU_060275_1_0_2"/>
<dbReference type="InterPro" id="IPR041698">
    <property type="entry name" value="Methyltransf_25"/>
</dbReference>
<dbReference type="GeneID" id="24824282"/>
<organism evidence="2 3">
    <name type="scientific">Methanosarcina barkeri str. Wiesmoor</name>
    <dbReference type="NCBI Taxonomy" id="1434109"/>
    <lineage>
        <taxon>Archaea</taxon>
        <taxon>Methanobacteriati</taxon>
        <taxon>Methanobacteriota</taxon>
        <taxon>Stenosarchaea group</taxon>
        <taxon>Methanomicrobia</taxon>
        <taxon>Methanosarcinales</taxon>
        <taxon>Methanosarcinaceae</taxon>
        <taxon>Methanosarcina</taxon>
    </lineage>
</organism>
<dbReference type="Proteomes" id="UP000033038">
    <property type="component" value="Chromosome"/>
</dbReference>
<evidence type="ECO:0000259" key="1">
    <source>
        <dbReference type="Pfam" id="PF13649"/>
    </source>
</evidence>
<dbReference type="InterPro" id="IPR029063">
    <property type="entry name" value="SAM-dependent_MTases_sf"/>
</dbReference>
<accession>A0A0E3QLR7</accession>
<dbReference type="PANTHER" id="PTHR43667:SF2">
    <property type="entry name" value="FATTY ACID C-METHYL TRANSFERASE"/>
    <property type="match status" value="1"/>
</dbReference>
<dbReference type="RefSeq" id="WP_011307013.1">
    <property type="nucleotide sequence ID" value="NZ_CP009526.1"/>
</dbReference>
<dbReference type="CDD" id="cd02440">
    <property type="entry name" value="AdoMet_MTases"/>
    <property type="match status" value="1"/>
</dbReference>
<dbReference type="PATRIC" id="fig|1434109.4.peg.3526"/>
<feature type="domain" description="Methyltransferase" evidence="1">
    <location>
        <begin position="69"/>
        <end position="156"/>
    </location>
</feature>